<dbReference type="GO" id="GO:0005634">
    <property type="term" value="C:nucleus"/>
    <property type="evidence" value="ECO:0007669"/>
    <property type="project" value="TreeGrafter"/>
</dbReference>
<dbReference type="GeneID" id="120251661"/>
<dbReference type="Gene3D" id="3.80.10.10">
    <property type="entry name" value="Ribonuclease Inhibitor"/>
    <property type="match status" value="1"/>
</dbReference>
<dbReference type="PANTHER" id="PTHR13318:SF148">
    <property type="entry name" value="F-BOX PROTEIN MAX2"/>
    <property type="match status" value="1"/>
</dbReference>
<evidence type="ECO:0000313" key="4">
    <source>
        <dbReference type="RefSeq" id="XP_039116196.1"/>
    </source>
</evidence>
<dbReference type="AlphaFoldDB" id="A0AB40AMH5"/>
<dbReference type="Gene3D" id="1.20.1280.50">
    <property type="match status" value="1"/>
</dbReference>
<evidence type="ECO:0000256" key="1">
    <source>
        <dbReference type="SAM" id="MobiDB-lite"/>
    </source>
</evidence>
<feature type="compositionally biased region" description="Acidic residues" evidence="1">
    <location>
        <begin position="503"/>
        <end position="517"/>
    </location>
</feature>
<dbReference type="SUPFAM" id="SSF81383">
    <property type="entry name" value="F-box domain"/>
    <property type="match status" value="1"/>
</dbReference>
<dbReference type="Proteomes" id="UP001515500">
    <property type="component" value="Chromosome 20"/>
</dbReference>
<organism evidence="3 4">
    <name type="scientific">Dioscorea cayennensis subsp. rotundata</name>
    <name type="common">White Guinea yam</name>
    <name type="synonym">Dioscorea rotundata</name>
    <dbReference type="NCBI Taxonomy" id="55577"/>
    <lineage>
        <taxon>Eukaryota</taxon>
        <taxon>Viridiplantae</taxon>
        <taxon>Streptophyta</taxon>
        <taxon>Embryophyta</taxon>
        <taxon>Tracheophyta</taxon>
        <taxon>Spermatophyta</taxon>
        <taxon>Magnoliopsida</taxon>
        <taxon>Liliopsida</taxon>
        <taxon>Dioscoreales</taxon>
        <taxon>Dioscoreaceae</taxon>
        <taxon>Dioscorea</taxon>
    </lineage>
</organism>
<feature type="domain" description="COI1 F-box" evidence="2">
    <location>
        <begin position="58"/>
        <end position="95"/>
    </location>
</feature>
<dbReference type="PANTHER" id="PTHR13318">
    <property type="entry name" value="PARTNER OF PAIRED, ISOFORM B-RELATED"/>
    <property type="match status" value="1"/>
</dbReference>
<dbReference type="InterPro" id="IPR006553">
    <property type="entry name" value="Leu-rich_rpt_Cys-con_subtyp"/>
</dbReference>
<dbReference type="InterPro" id="IPR036047">
    <property type="entry name" value="F-box-like_dom_sf"/>
</dbReference>
<reference evidence="4" key="1">
    <citation type="submission" date="2025-08" db="UniProtKB">
        <authorList>
            <consortium name="RefSeq"/>
        </authorList>
    </citation>
    <scope>IDENTIFICATION</scope>
</reference>
<dbReference type="InterPro" id="IPR032675">
    <property type="entry name" value="LRR_dom_sf"/>
</dbReference>
<dbReference type="RefSeq" id="XP_039116196.1">
    <property type="nucleotide sequence ID" value="XM_039260262.1"/>
</dbReference>
<name>A0AB40AMH5_DIOCR</name>
<evidence type="ECO:0000313" key="3">
    <source>
        <dbReference type="Proteomes" id="UP001515500"/>
    </source>
</evidence>
<feature type="region of interest" description="Disordered" evidence="1">
    <location>
        <begin position="491"/>
        <end position="520"/>
    </location>
</feature>
<sequence length="740" mass="82481">MTSIPLLLSFNYIPTPTPSPSSSSEPPSPFDLLPHFHDPPPLPNMPPAIAATTHLHDLPDAVLTNIFSLVLHLRSRNSMSLVCHKWFSLERSTRTSLSLRGYSPHLFLLPTSFSAVTHLDLSLLYPWGHPPSPDLSLVALRLRQAFPNLNSLTLYARTPSAVEALAPQWATQLRAVRLVRWHQRPHLPHGGDLTPLLSSCPGLHSLDLSQFYCWIEDIPAALQAYPVAAASLIHLNLLSAASSDGYRAAELLSISLSCPNLREFLAPCVFNPRYIDFVGDETLLSLATNCSRLKLLHLVDPAAFSPATAPVINLDSEGFAPEDARITCDGLGRLFTALPLLEDLALDLSQNVRDSGPAFEELCYKCPKIKSLKLGMFHSVCRAAGLHLDGVSVCGGLKSLCISNSADLSDASLSTIARGCRRLSKFEIHACRNVTEIGIKKLSALLRMSLVQVRISGCPQFDVASVLRALEPIRDRIEHLHIDCSRWVLSPGKQDVDGGDTSQQEEEEEDDDDDLETPIESKKKKCKCSVEIEDDEFWLKTWRRLKYLSLWFPAGEILTPLAEAGMEFCPELEEMCIKVEGDCRLCPMPAQREFGLNSLVRYPKLSKMKLDCGEAIGYALTAPSGQMDLSWWERFYLHGIGALNLYELNYWPPQDKDVNQRTLSLPAAGLLQGCTTLRKLFIHGTAHEHFMGFFLQMPNLRDVQLREDYYPAPENDMSTEMRVDSCSRFKAALNERYIPD</sequence>
<dbReference type="GO" id="GO:0019005">
    <property type="term" value="C:SCF ubiquitin ligase complex"/>
    <property type="evidence" value="ECO:0007669"/>
    <property type="project" value="TreeGrafter"/>
</dbReference>
<dbReference type="SUPFAM" id="SSF52047">
    <property type="entry name" value="RNI-like"/>
    <property type="match status" value="1"/>
</dbReference>
<gene>
    <name evidence="4" type="primary">LOC120251661</name>
</gene>
<evidence type="ECO:0000259" key="2">
    <source>
        <dbReference type="Pfam" id="PF18511"/>
    </source>
</evidence>
<dbReference type="InterPro" id="IPR041567">
    <property type="entry name" value="COI1_F-box"/>
</dbReference>
<proteinExistence type="predicted"/>
<keyword evidence="3" id="KW-1185">Reference proteome</keyword>
<accession>A0AB40AMH5</accession>
<dbReference type="CDD" id="cd22159">
    <property type="entry name" value="F-box_AtTIR1-like"/>
    <property type="match status" value="1"/>
</dbReference>
<dbReference type="GO" id="GO:0031146">
    <property type="term" value="P:SCF-dependent proteasomal ubiquitin-dependent protein catabolic process"/>
    <property type="evidence" value="ECO:0007669"/>
    <property type="project" value="TreeGrafter"/>
</dbReference>
<dbReference type="FunFam" id="1.20.1280.50:FF:000023">
    <property type="entry name" value="F-box/LRR-repeat protein 4"/>
    <property type="match status" value="1"/>
</dbReference>
<dbReference type="SMART" id="SM00367">
    <property type="entry name" value="LRR_CC"/>
    <property type="match status" value="2"/>
</dbReference>
<protein>
    <submittedName>
        <fullName evidence="4">F-box/LRR-repeat MAX2 homolog A</fullName>
    </submittedName>
</protein>
<dbReference type="Pfam" id="PF18511">
    <property type="entry name" value="F-box_5"/>
    <property type="match status" value="1"/>
</dbReference>